<dbReference type="KEGG" id="paln:B0W48_06070"/>
<dbReference type="STRING" id="247523.B0W48_06070"/>
<dbReference type="EMBL" id="CP019628">
    <property type="protein sequence ID" value="AQP99406.1"/>
    <property type="molecule type" value="Genomic_DNA"/>
</dbReference>
<dbReference type="Pfam" id="PF13439">
    <property type="entry name" value="Glyco_transf_4"/>
    <property type="match status" value="1"/>
</dbReference>
<evidence type="ECO:0000259" key="2">
    <source>
        <dbReference type="Pfam" id="PF13439"/>
    </source>
</evidence>
<dbReference type="Gene3D" id="3.40.50.2000">
    <property type="entry name" value="Glycogen Phosphorylase B"/>
    <property type="match status" value="2"/>
</dbReference>
<dbReference type="InterPro" id="IPR050194">
    <property type="entry name" value="Glycosyltransferase_grp1"/>
</dbReference>
<feature type="domain" description="Glycosyltransferase subfamily 4-like N-terminal" evidence="2">
    <location>
        <begin position="18"/>
        <end position="187"/>
    </location>
</feature>
<evidence type="ECO:0000313" key="3">
    <source>
        <dbReference type="EMBL" id="AQP99406.1"/>
    </source>
</evidence>
<accession>A0A1Q2GWD5</accession>
<dbReference type="CDD" id="cd03801">
    <property type="entry name" value="GT4_PimA-like"/>
    <property type="match status" value="1"/>
</dbReference>
<sequence>MKLIKVLHYVPNFSVNTETFIYDQILGIQSHGLESAVLTTKRLNLESRPFSNVYISPFKNIWNERITQSLALRFQLMPYLIDYKYWGKVLQEFRPDVVHCHTGNAVKGWMHVSEKLGVTIPTVASMHGSDVNSEPLIRNKYKDVLASAGHKEFVYWTVPSNFLKQKMTMNLSVSQDKISIVHNAINPVFTKSCKRISFNQLKVISVGRFIPCKGHIFLIRAFARTLEVYPNAILTLVGNGPLKKSLIEHAQELGIYSNIRFIDYISHDDLPNLLSEHNIYVQPSIRDEITQQEESFGVAALEAMAVGLSVIVTQCGGLKELASFCDKKSVSVVQQKNKDDIADAINKHFMEKTPVSFEDRIKISDIFSSRKNITSILEIYRHAVNKV</sequence>
<proteinExistence type="predicted"/>
<dbReference type="GO" id="GO:0016757">
    <property type="term" value="F:glycosyltransferase activity"/>
    <property type="evidence" value="ECO:0007669"/>
    <property type="project" value="InterPro"/>
</dbReference>
<dbReference type="InterPro" id="IPR028098">
    <property type="entry name" value="Glyco_trans_4-like_N"/>
</dbReference>
<dbReference type="SUPFAM" id="SSF53756">
    <property type="entry name" value="UDP-Glycosyltransferase/glycogen phosphorylase"/>
    <property type="match status" value="1"/>
</dbReference>
<feature type="domain" description="Glycosyl transferase family 1" evidence="1">
    <location>
        <begin position="199"/>
        <end position="348"/>
    </location>
</feature>
<dbReference type="RefSeq" id="WP_077536088.1">
    <property type="nucleotide sequence ID" value="NZ_CP019628.1"/>
</dbReference>
<dbReference type="InterPro" id="IPR001296">
    <property type="entry name" value="Glyco_trans_1"/>
</dbReference>
<evidence type="ECO:0000313" key="4">
    <source>
        <dbReference type="Proteomes" id="UP000188243"/>
    </source>
</evidence>
<evidence type="ECO:0008006" key="5">
    <source>
        <dbReference type="Google" id="ProtNLM"/>
    </source>
</evidence>
<dbReference type="Proteomes" id="UP000188243">
    <property type="component" value="Chromosome"/>
</dbReference>
<evidence type="ECO:0000259" key="1">
    <source>
        <dbReference type="Pfam" id="PF00534"/>
    </source>
</evidence>
<reference evidence="3 4" key="1">
    <citation type="submission" date="2017-02" db="EMBL/GenBank/DDBJ databases">
        <title>Complete genome sequence of the cold-active Pseudoalteromonas aliena strain EH1 isolated from Arctic seawater.</title>
        <authorList>
            <person name="Kim E."/>
            <person name="Heo E."/>
            <person name="Kim H."/>
            <person name="Kim D."/>
        </authorList>
    </citation>
    <scope>NUCLEOTIDE SEQUENCE [LARGE SCALE GENOMIC DNA]</scope>
    <source>
        <strain evidence="3 4">EH1</strain>
    </source>
</reference>
<protein>
    <recommendedName>
        <fullName evidence="5">Glycosyl transferase family 1</fullName>
    </recommendedName>
</protein>
<gene>
    <name evidence="3" type="ORF">B0W48_06070</name>
</gene>
<dbReference type="PANTHER" id="PTHR45947:SF3">
    <property type="entry name" value="SULFOQUINOVOSYL TRANSFERASE SQD2"/>
    <property type="match status" value="1"/>
</dbReference>
<dbReference type="PANTHER" id="PTHR45947">
    <property type="entry name" value="SULFOQUINOVOSYL TRANSFERASE SQD2"/>
    <property type="match status" value="1"/>
</dbReference>
<dbReference type="Pfam" id="PF00534">
    <property type="entry name" value="Glycos_transf_1"/>
    <property type="match status" value="1"/>
</dbReference>
<organism evidence="3 4">
    <name type="scientific">Pseudoalteromonas aliena</name>
    <dbReference type="NCBI Taxonomy" id="247523"/>
    <lineage>
        <taxon>Bacteria</taxon>
        <taxon>Pseudomonadati</taxon>
        <taxon>Pseudomonadota</taxon>
        <taxon>Gammaproteobacteria</taxon>
        <taxon>Alteromonadales</taxon>
        <taxon>Pseudoalteromonadaceae</taxon>
        <taxon>Pseudoalteromonas</taxon>
    </lineage>
</organism>
<dbReference type="AlphaFoldDB" id="A0A1Q2GWD5"/>
<name>A0A1Q2GWD5_9GAMM</name>